<dbReference type="InterPro" id="IPR003593">
    <property type="entry name" value="AAA+_ATPase"/>
</dbReference>
<keyword evidence="8 12" id="KW-1133">Transmembrane helix</keyword>
<proteinExistence type="inferred from homology"/>
<evidence type="ECO:0000313" key="16">
    <source>
        <dbReference type="Proteomes" id="UP000275267"/>
    </source>
</evidence>
<dbReference type="SMART" id="SM00382">
    <property type="entry name" value="AAA"/>
    <property type="match status" value="2"/>
</dbReference>
<evidence type="ECO:0000256" key="4">
    <source>
        <dbReference type="ARBA" id="ARBA00022692"/>
    </source>
</evidence>
<name>A0A3L6SXD7_PANMI</name>
<gene>
    <name evidence="15" type="ORF">C2845_PM05G30540</name>
</gene>
<keyword evidence="6" id="KW-0547">Nucleotide-binding</keyword>
<dbReference type="SUPFAM" id="SSF90123">
    <property type="entry name" value="ABC transporter transmembrane region"/>
    <property type="match status" value="2"/>
</dbReference>
<dbReference type="CDD" id="cd18577">
    <property type="entry name" value="ABC_6TM_Pgp_ABCB1_D1_like"/>
    <property type="match status" value="1"/>
</dbReference>
<dbReference type="PROSITE" id="PS50893">
    <property type="entry name" value="ABC_TRANSPORTER_2"/>
    <property type="match status" value="2"/>
</dbReference>
<evidence type="ECO:0000256" key="5">
    <source>
        <dbReference type="ARBA" id="ARBA00022737"/>
    </source>
</evidence>
<dbReference type="GO" id="GO:0015421">
    <property type="term" value="F:ABC-type oligopeptide transporter activity"/>
    <property type="evidence" value="ECO:0007669"/>
    <property type="project" value="TreeGrafter"/>
</dbReference>
<dbReference type="SUPFAM" id="SSF52540">
    <property type="entry name" value="P-loop containing nucleoside triphosphate hydrolases"/>
    <property type="match status" value="2"/>
</dbReference>
<evidence type="ECO:0000256" key="3">
    <source>
        <dbReference type="ARBA" id="ARBA00022448"/>
    </source>
</evidence>
<dbReference type="GO" id="GO:0005743">
    <property type="term" value="C:mitochondrial inner membrane"/>
    <property type="evidence" value="ECO:0007669"/>
    <property type="project" value="TreeGrafter"/>
</dbReference>
<dbReference type="FunFam" id="1.20.1560.10:FF:000360">
    <property type="entry name" value="Os01g0533900 protein"/>
    <property type="match status" value="1"/>
</dbReference>
<dbReference type="InterPro" id="IPR003439">
    <property type="entry name" value="ABC_transporter-like_ATP-bd"/>
</dbReference>
<accession>A0A3L6SXD7</accession>
<keyword evidence="3" id="KW-0813">Transport</keyword>
<evidence type="ECO:0000256" key="10">
    <source>
        <dbReference type="ARBA" id="ARBA00023180"/>
    </source>
</evidence>
<dbReference type="InterPro" id="IPR036640">
    <property type="entry name" value="ABC1_TM_sf"/>
</dbReference>
<evidence type="ECO:0000259" key="13">
    <source>
        <dbReference type="PROSITE" id="PS50893"/>
    </source>
</evidence>
<keyword evidence="10" id="KW-0325">Glycoprotein</keyword>
<dbReference type="PANTHER" id="PTHR43394">
    <property type="entry name" value="ATP-DEPENDENT PERMEASE MDL1, MITOCHONDRIAL"/>
    <property type="match status" value="1"/>
</dbReference>
<keyword evidence="16" id="KW-1185">Reference proteome</keyword>
<dbReference type="Gene3D" id="1.20.1560.10">
    <property type="entry name" value="ABC transporter type 1, transmembrane domain"/>
    <property type="match status" value="4"/>
</dbReference>
<dbReference type="STRING" id="4540.A0A3L6SXD7"/>
<dbReference type="InterPro" id="IPR039421">
    <property type="entry name" value="Type_1_exporter"/>
</dbReference>
<evidence type="ECO:0000256" key="2">
    <source>
        <dbReference type="ARBA" id="ARBA00007577"/>
    </source>
</evidence>
<evidence type="ECO:0000256" key="12">
    <source>
        <dbReference type="SAM" id="Phobius"/>
    </source>
</evidence>
<keyword evidence="4 12" id="KW-0812">Transmembrane</keyword>
<feature type="transmembrane region" description="Helical" evidence="12">
    <location>
        <begin position="685"/>
        <end position="705"/>
    </location>
</feature>
<reference evidence="16" key="1">
    <citation type="journal article" date="2019" name="Nat. Commun.">
        <title>The genome of broomcorn millet.</title>
        <authorList>
            <person name="Zou C."/>
            <person name="Miki D."/>
            <person name="Li D."/>
            <person name="Tang Q."/>
            <person name="Xiao L."/>
            <person name="Rajput S."/>
            <person name="Deng P."/>
            <person name="Jia W."/>
            <person name="Huang R."/>
            <person name="Zhang M."/>
            <person name="Sun Y."/>
            <person name="Hu J."/>
            <person name="Fu X."/>
            <person name="Schnable P.S."/>
            <person name="Li F."/>
            <person name="Zhang H."/>
            <person name="Feng B."/>
            <person name="Zhu X."/>
            <person name="Liu R."/>
            <person name="Schnable J.C."/>
            <person name="Zhu J.-K."/>
            <person name="Zhang H."/>
        </authorList>
    </citation>
    <scope>NUCLEOTIDE SEQUENCE [LARGE SCALE GENOMIC DNA]</scope>
</reference>
<dbReference type="GO" id="GO:0005524">
    <property type="term" value="F:ATP binding"/>
    <property type="evidence" value="ECO:0007669"/>
    <property type="project" value="UniProtKB-KW"/>
</dbReference>
<feature type="region of interest" description="Disordered" evidence="11">
    <location>
        <begin position="1"/>
        <end position="23"/>
    </location>
</feature>
<comment type="subcellular location">
    <subcellularLocation>
        <location evidence="1">Membrane</location>
        <topology evidence="1">Multi-pass membrane protein</topology>
    </subcellularLocation>
</comment>
<feature type="domain" description="ABC transporter" evidence="13">
    <location>
        <begin position="336"/>
        <end position="612"/>
    </location>
</feature>
<dbReference type="Gene3D" id="3.40.50.300">
    <property type="entry name" value="P-loop containing nucleotide triphosphate hydrolases"/>
    <property type="match status" value="4"/>
</dbReference>
<keyword evidence="7" id="KW-0067">ATP-binding</keyword>
<feature type="transmembrane region" description="Helical" evidence="12">
    <location>
        <begin position="236"/>
        <end position="260"/>
    </location>
</feature>
<dbReference type="CDD" id="cd18578">
    <property type="entry name" value="ABC_6TM_Pgp_ABCB1_D2_like"/>
    <property type="match status" value="1"/>
</dbReference>
<feature type="compositionally biased region" description="Low complexity" evidence="11">
    <location>
        <begin position="501"/>
        <end position="516"/>
    </location>
</feature>
<feature type="transmembrane region" description="Helical" evidence="12">
    <location>
        <begin position="47"/>
        <end position="72"/>
    </location>
</feature>
<evidence type="ECO:0000313" key="15">
    <source>
        <dbReference type="EMBL" id="RLN27944.1"/>
    </source>
</evidence>
<organism evidence="15 16">
    <name type="scientific">Panicum miliaceum</name>
    <name type="common">Proso millet</name>
    <name type="synonym">Broomcorn millet</name>
    <dbReference type="NCBI Taxonomy" id="4540"/>
    <lineage>
        <taxon>Eukaryota</taxon>
        <taxon>Viridiplantae</taxon>
        <taxon>Streptophyta</taxon>
        <taxon>Embryophyta</taxon>
        <taxon>Tracheophyta</taxon>
        <taxon>Spermatophyta</taxon>
        <taxon>Magnoliopsida</taxon>
        <taxon>Liliopsida</taxon>
        <taxon>Poales</taxon>
        <taxon>Poaceae</taxon>
        <taxon>PACMAD clade</taxon>
        <taxon>Panicoideae</taxon>
        <taxon>Panicodae</taxon>
        <taxon>Paniceae</taxon>
        <taxon>Panicinae</taxon>
        <taxon>Panicum</taxon>
        <taxon>Panicum sect. Panicum</taxon>
    </lineage>
</organism>
<dbReference type="InterPro" id="IPR027417">
    <property type="entry name" value="P-loop_NTPase"/>
</dbReference>
<feature type="transmembrane region" description="Helical" evidence="12">
    <location>
        <begin position="93"/>
        <end position="112"/>
    </location>
</feature>
<protein>
    <submittedName>
        <fullName evidence="15">ABC transporter B family member 9-like</fullName>
    </submittedName>
</protein>
<dbReference type="OrthoDB" id="6500128at2759"/>
<evidence type="ECO:0000256" key="8">
    <source>
        <dbReference type="ARBA" id="ARBA00022989"/>
    </source>
</evidence>
<evidence type="ECO:0000256" key="7">
    <source>
        <dbReference type="ARBA" id="ARBA00022840"/>
    </source>
</evidence>
<dbReference type="Proteomes" id="UP000275267">
    <property type="component" value="Unassembled WGS sequence"/>
</dbReference>
<sequence>MAKESTSAAAADAVKGGEEGKENGKKDMAMAKVPFHGLFKYADSTDVVLMLVGMVGALGNGMSMVVMTIIFGQMIDAFGAATPDTIVHRVNKAVLNFIYLAIGTGLASFVLLRQDMAFFDVETTTGQVVSSISADTTLIQGAIGEKVGRFLQPVTTFFGGFVLAFIKGWLLTLVMLSTIPPFIAAAGIVAKMLSKISSQGLASTVMQVVSFNGEKKAIALYNNLIKKAYKGAVKEGAVQGFGMGLLSLLYFSTIGLIIWYGSKLSVTKGYSGADILNVMFAIMLGARSLGDATPCIASFEEGRVAGNRLFKTIKRRPEIDYEDSTGIVLEDIKGEVELKDVFFSYPGRPDQLIFDGFSVHVSSGTTMAIVGESGSGINLVERFYDPQAGEVLIDGMNIKSFRLDWIRGKIGLVNQEPLLFMTSIRENITYGKEDTTFEEIKRAAELANAASFIENFPNGYDTTVGQRGHHDELVKDPNGAYSQLIRLQETQQENDHKSDARLSGSSGGSSRHSLSLPFGVPGPTELLEYTFADGARQNENTDGKVPNKAPIGRLISLNKPEAAVLLFGSIVAAIDGAIYPTLGLALASAAKIFYEPPDQQRKDSTFWALLCVLMGAISMVSKLVNCFLFAIAGGKLIERIRALTFQSIVHQEVAWFDHPENSSGALNGRLSIDAVNVRRLVGDNLALLVQSIATLICGIVIAMVADWKLSLVILFVIPLVGLQGYAQVKFLQGFSQDAKTMYEEASQVATEAIGSISTVASFCAEKRVMDKYNQKCQASRDQGIRTGIVEGLGFGFSYLMLYASSALCYYVGAKFVSQGKSTFGDVFKANDSAISIFSILDRKSQIDSSSEEGSTLANVKGDIDFKHVSFKYPSRPHVQIFTDFTLSIPSGKNLQAVAIIGQSGSGKSTAIALLERFYEPDSGAILLDRVEISSLWLRDQMGLLKHATGVQYNCRRERNTTVRWPETANSYREAILKDPRILLLDKATSALDAESERIVQDTLDRVMVGRTTIIVAHRLPIIQGADMIAVLKDGVIVEKGRHETLMGVSGGVYASLVELCTM</sequence>
<feature type="transmembrane region" description="Helical" evidence="12">
    <location>
        <begin position="792"/>
        <end position="812"/>
    </location>
</feature>
<feature type="transmembrane region" description="Helical" evidence="12">
    <location>
        <begin position="563"/>
        <end position="586"/>
    </location>
</feature>
<evidence type="ECO:0000256" key="9">
    <source>
        <dbReference type="ARBA" id="ARBA00023136"/>
    </source>
</evidence>
<feature type="transmembrane region" description="Helical" evidence="12">
    <location>
        <begin position="711"/>
        <end position="731"/>
    </location>
</feature>
<comment type="similarity">
    <text evidence="2">Belongs to the ABC transporter superfamily. ABCB family. Multidrug resistance exporter (TC 3.A.1.201) subfamily.</text>
</comment>
<feature type="transmembrane region" description="Helical" evidence="12">
    <location>
        <begin position="606"/>
        <end position="631"/>
    </location>
</feature>
<evidence type="ECO:0000256" key="11">
    <source>
        <dbReference type="SAM" id="MobiDB-lite"/>
    </source>
</evidence>
<feature type="compositionally biased region" description="Low complexity" evidence="11">
    <location>
        <begin position="1"/>
        <end position="14"/>
    </location>
</feature>
<evidence type="ECO:0000256" key="6">
    <source>
        <dbReference type="ARBA" id="ARBA00022741"/>
    </source>
</evidence>
<dbReference type="PROSITE" id="PS50929">
    <property type="entry name" value="ABC_TM1F"/>
    <property type="match status" value="2"/>
</dbReference>
<comment type="caution">
    <text evidence="15">The sequence shown here is derived from an EMBL/GenBank/DDBJ whole genome shotgun (WGS) entry which is preliminary data.</text>
</comment>
<feature type="domain" description="ABC transmembrane type-1" evidence="14">
    <location>
        <begin position="111"/>
        <end position="301"/>
    </location>
</feature>
<dbReference type="AlphaFoldDB" id="A0A3L6SXD7"/>
<feature type="domain" description="ABC transporter" evidence="13">
    <location>
        <begin position="863"/>
        <end position="1058"/>
    </location>
</feature>
<feature type="domain" description="ABC transmembrane type-1" evidence="14">
    <location>
        <begin position="566"/>
        <end position="838"/>
    </location>
</feature>
<keyword evidence="5" id="KW-0677">Repeat</keyword>
<evidence type="ECO:0000259" key="14">
    <source>
        <dbReference type="PROSITE" id="PS50929"/>
    </source>
</evidence>
<dbReference type="EMBL" id="PQIB02000003">
    <property type="protein sequence ID" value="RLN27944.1"/>
    <property type="molecule type" value="Genomic_DNA"/>
</dbReference>
<dbReference type="GO" id="GO:0090374">
    <property type="term" value="P:oligopeptide export from mitochondrion"/>
    <property type="evidence" value="ECO:0007669"/>
    <property type="project" value="TreeGrafter"/>
</dbReference>
<feature type="region of interest" description="Disordered" evidence="11">
    <location>
        <begin position="490"/>
        <end position="516"/>
    </location>
</feature>
<keyword evidence="9 12" id="KW-0472">Membrane</keyword>
<dbReference type="PANTHER" id="PTHR43394:SF16">
    <property type="entry name" value="ABC TRANSPORTER B FAMILY MEMBER 4-LIKE ISOFORM X1"/>
    <property type="match status" value="1"/>
</dbReference>
<dbReference type="InterPro" id="IPR011527">
    <property type="entry name" value="ABC1_TM_dom"/>
</dbReference>
<dbReference type="Pfam" id="PF00005">
    <property type="entry name" value="ABC_tran"/>
    <property type="match status" value="2"/>
</dbReference>
<evidence type="ECO:0000256" key="1">
    <source>
        <dbReference type="ARBA" id="ARBA00004141"/>
    </source>
</evidence>
<feature type="transmembrane region" description="Helical" evidence="12">
    <location>
        <begin position="157"/>
        <end position="190"/>
    </location>
</feature>
<dbReference type="Pfam" id="PF00664">
    <property type="entry name" value="ABC_membrane"/>
    <property type="match status" value="2"/>
</dbReference>
<dbReference type="GO" id="GO:0016887">
    <property type="term" value="F:ATP hydrolysis activity"/>
    <property type="evidence" value="ECO:0007669"/>
    <property type="project" value="InterPro"/>
</dbReference>